<organism evidence="1 2">
    <name type="scientific">Acidovorax benzenivorans</name>
    <dbReference type="NCBI Taxonomy" id="2987520"/>
    <lineage>
        <taxon>Bacteria</taxon>
        <taxon>Pseudomonadati</taxon>
        <taxon>Pseudomonadota</taxon>
        <taxon>Betaproteobacteria</taxon>
        <taxon>Burkholderiales</taxon>
        <taxon>Comamonadaceae</taxon>
        <taxon>Acidovorax</taxon>
    </lineage>
</organism>
<keyword evidence="2" id="KW-1185">Reference proteome</keyword>
<gene>
    <name evidence="1" type="ORF">OIN59_25265</name>
</gene>
<comment type="caution">
    <text evidence="1">The sequence shown here is derived from an EMBL/GenBank/DDBJ whole genome shotgun (WGS) entry which is preliminary data.</text>
</comment>
<dbReference type="RefSeq" id="WP_274114956.1">
    <property type="nucleotide sequence ID" value="NZ_JAPCKI010000037.1"/>
</dbReference>
<proteinExistence type="predicted"/>
<accession>A0ABT5S5L7</accession>
<reference evidence="1" key="1">
    <citation type="submission" date="2022-10" db="EMBL/GenBank/DDBJ databases">
        <title>Description of microaerobic benzene degrading bacteria.</title>
        <authorList>
            <person name="Bedics A."/>
            <person name="Tancsics A."/>
            <person name="Banerjee S."/>
        </authorList>
    </citation>
    <scope>NUCLEOTIDE SEQUENCE</scope>
    <source>
        <strain evidence="1">D2M1</strain>
    </source>
</reference>
<evidence type="ECO:0000313" key="1">
    <source>
        <dbReference type="EMBL" id="MDD2180741.1"/>
    </source>
</evidence>
<sequence>MSTRNLLRKHIAIAWHRTMEEAYANRLIYNERALQMYFCRRLEDAFGAHRRSVFVEPSFSVPGSSARIPDVVVCNSRRIIGVIELKYTPQKKAQYEKDLDTLRWFASHSEPLALCNQRYKDERERFSKRYELASDAVLCWAGVYAGPREDIEKNAESLGPRFLHLHAITSAECPLEIYPPMQLDTV</sequence>
<evidence type="ECO:0008006" key="3">
    <source>
        <dbReference type="Google" id="ProtNLM"/>
    </source>
</evidence>
<name>A0ABT5S5L7_9BURK</name>
<protein>
    <recommendedName>
        <fullName evidence="3">PD-(D/E)XK nuclease superfamily protein</fullName>
    </recommendedName>
</protein>
<evidence type="ECO:0000313" key="2">
    <source>
        <dbReference type="Proteomes" id="UP001148932"/>
    </source>
</evidence>
<dbReference type="EMBL" id="JAPCKI010000037">
    <property type="protein sequence ID" value="MDD2180741.1"/>
    <property type="molecule type" value="Genomic_DNA"/>
</dbReference>
<dbReference type="Proteomes" id="UP001148932">
    <property type="component" value="Unassembled WGS sequence"/>
</dbReference>